<accession>A0A4E0PTC7</accession>
<evidence type="ECO:0000313" key="3">
    <source>
        <dbReference type="Proteomes" id="UP000297295"/>
    </source>
</evidence>
<dbReference type="Proteomes" id="UP000297295">
    <property type="component" value="Unassembled WGS sequence"/>
</dbReference>
<organism evidence="2 3">
    <name type="scientific">Methanolobus halotolerans</name>
    <dbReference type="NCBI Taxonomy" id="2052935"/>
    <lineage>
        <taxon>Archaea</taxon>
        <taxon>Methanobacteriati</taxon>
        <taxon>Methanobacteriota</taxon>
        <taxon>Stenosarchaea group</taxon>
        <taxon>Methanomicrobia</taxon>
        <taxon>Methanosarcinales</taxon>
        <taxon>Methanosarcinaceae</taxon>
        <taxon>Methanolobus</taxon>
    </lineage>
</organism>
<dbReference type="InterPro" id="IPR016490">
    <property type="entry name" value="Tscrpt_reg_HTH_AF0396-typ3"/>
</dbReference>
<proteinExistence type="predicted"/>
<keyword evidence="3" id="KW-1185">Reference proteome</keyword>
<comment type="caution">
    <text evidence="2">The sequence shown here is derived from an EMBL/GenBank/DDBJ whole genome shotgun (WGS) entry which is preliminary data.</text>
</comment>
<dbReference type="Pfam" id="PF08350">
    <property type="entry name" value="FilR1_middle"/>
    <property type="match status" value="1"/>
</dbReference>
<dbReference type="AlphaFoldDB" id="A0A4E0PTC7"/>
<dbReference type="SUPFAM" id="SSF46785">
    <property type="entry name" value="Winged helix' DNA-binding domain"/>
    <property type="match status" value="1"/>
</dbReference>
<evidence type="ECO:0000259" key="1">
    <source>
        <dbReference type="Pfam" id="PF08350"/>
    </source>
</evidence>
<dbReference type="OrthoDB" id="11410at2157"/>
<reference evidence="2 3" key="1">
    <citation type="submission" date="2017-11" db="EMBL/GenBank/DDBJ databases">
        <title>Isolation and Characterization of Methanogenic Archaea from Saline Meromictic Lake at Siberia.</title>
        <authorList>
            <person name="Shen Y."/>
            <person name="Huang H.-H."/>
            <person name="Lai M.-C."/>
            <person name="Chen S.-C."/>
        </authorList>
    </citation>
    <scope>NUCLEOTIDE SEQUENCE [LARGE SCALE GENOMIC DNA]</scope>
    <source>
        <strain evidence="2 3">SY-01</strain>
    </source>
</reference>
<dbReference type="InterPro" id="IPR036390">
    <property type="entry name" value="WH_DNA-bd_sf"/>
</dbReference>
<dbReference type="InterPro" id="IPR013561">
    <property type="entry name" value="FilR1_middle_dom"/>
</dbReference>
<protein>
    <submittedName>
        <fullName evidence="2">Transcriptional regulator</fullName>
    </submittedName>
</protein>
<dbReference type="PIRSF" id="PIRSF006692">
    <property type="entry name" value="TF_HTH_AF0396_prd"/>
    <property type="match status" value="1"/>
</dbReference>
<sequence>MKRPLLDVIFASGKRKDFLLLLKEGPQEMETVLDSLDTTRQALLPQIKVLEEHHLVIHYDDIYELSTIGKLVIDKMKTLLNTIEVFDNDIDYWGTRDLGFIPSHLLNKTNEFEKCQIVKPSLIDIYELDKRFHEGSKNSDNLYIVTTFLHPHFPELMFELIEKKVMTHFIISDELLRKLLETKSAEFMQIFQSSFVQIYICNKEMNFHFVSSNDYYLMLSILKNGGVIDNRYILCKSKKAVEWGQEFFKYCLKHSKLLTGI</sequence>
<dbReference type="EMBL" id="PGGK01000016">
    <property type="protein sequence ID" value="TGC07427.1"/>
    <property type="molecule type" value="Genomic_DNA"/>
</dbReference>
<feature type="domain" description="Methanogenesis regulatory protein FilR1 middle" evidence="1">
    <location>
        <begin position="125"/>
        <end position="253"/>
    </location>
</feature>
<gene>
    <name evidence="2" type="ORF">CUN85_11535</name>
</gene>
<evidence type="ECO:0000313" key="2">
    <source>
        <dbReference type="EMBL" id="TGC07427.1"/>
    </source>
</evidence>
<name>A0A4E0PTC7_9EURY</name>